<evidence type="ECO:0000313" key="6">
    <source>
        <dbReference type="Proteomes" id="UP000215596"/>
    </source>
</evidence>
<evidence type="ECO:0000256" key="1">
    <source>
        <dbReference type="ARBA" id="ARBA00022679"/>
    </source>
</evidence>
<evidence type="ECO:0000256" key="2">
    <source>
        <dbReference type="ARBA" id="ARBA00023315"/>
    </source>
</evidence>
<keyword evidence="1" id="KW-0808">Transferase</keyword>
<dbReference type="InterPro" id="IPR000182">
    <property type="entry name" value="GNAT_dom"/>
</dbReference>
<evidence type="ECO:0000313" key="7">
    <source>
        <dbReference type="Proteomes" id="UP000435177"/>
    </source>
</evidence>
<dbReference type="Proteomes" id="UP000215596">
    <property type="component" value="Unassembled WGS sequence"/>
</dbReference>
<feature type="domain" description="N-acetyltransferase" evidence="3">
    <location>
        <begin position="102"/>
        <end position="238"/>
    </location>
</feature>
<gene>
    <name evidence="5" type="ORF">CHH67_20755</name>
    <name evidence="4" type="ORF">GNP94_18425</name>
</gene>
<dbReference type="SUPFAM" id="SSF55729">
    <property type="entry name" value="Acyl-CoA N-acyltransferases (Nat)"/>
    <property type="match status" value="1"/>
</dbReference>
<reference evidence="4 7" key="2">
    <citation type="submission" date="2019-11" db="EMBL/GenBank/DDBJ databases">
        <title>Draft genome sequences of five Paenibacillus species of dairy origin.</title>
        <authorList>
            <person name="Olajide A.M."/>
            <person name="Chen S."/>
            <person name="Lapointe G."/>
        </authorList>
    </citation>
    <scope>NUCLEOTIDE SEQUENCE [LARGE SCALE GENOMIC DNA]</scope>
    <source>
        <strain evidence="4 7">3CS1</strain>
    </source>
</reference>
<evidence type="ECO:0000259" key="3">
    <source>
        <dbReference type="PROSITE" id="PS51186"/>
    </source>
</evidence>
<evidence type="ECO:0000313" key="5">
    <source>
        <dbReference type="EMBL" id="PAD73194.1"/>
    </source>
</evidence>
<keyword evidence="2" id="KW-0012">Acyltransferase</keyword>
<dbReference type="EMBL" id="NPBY01000070">
    <property type="protein sequence ID" value="PAD73194.1"/>
    <property type="molecule type" value="Genomic_DNA"/>
</dbReference>
<protein>
    <submittedName>
        <fullName evidence="4">GNAT family N-acetyltransferase</fullName>
    </submittedName>
</protein>
<dbReference type="EMBL" id="WOAA01000019">
    <property type="protein sequence ID" value="MUG67966.1"/>
    <property type="molecule type" value="Genomic_DNA"/>
</dbReference>
<name>A0A268EJE7_9BACL</name>
<dbReference type="PANTHER" id="PTHR43420:SF44">
    <property type="entry name" value="ACETYLTRANSFERASE YPEA"/>
    <property type="match status" value="1"/>
</dbReference>
<dbReference type="PROSITE" id="PS51186">
    <property type="entry name" value="GNAT"/>
    <property type="match status" value="1"/>
</dbReference>
<accession>A0A268EJE7</accession>
<dbReference type="InterPro" id="IPR056935">
    <property type="entry name" value="Rv0428c-like_C"/>
</dbReference>
<dbReference type="OrthoDB" id="9805924at2"/>
<dbReference type="GO" id="GO:0016747">
    <property type="term" value="F:acyltransferase activity, transferring groups other than amino-acyl groups"/>
    <property type="evidence" value="ECO:0007669"/>
    <property type="project" value="InterPro"/>
</dbReference>
<dbReference type="Gene3D" id="3.40.630.30">
    <property type="match status" value="1"/>
</dbReference>
<dbReference type="InterPro" id="IPR050680">
    <property type="entry name" value="YpeA/RimI_acetyltransf"/>
</dbReference>
<evidence type="ECO:0000313" key="4">
    <source>
        <dbReference type="EMBL" id="MUG67966.1"/>
    </source>
</evidence>
<reference evidence="5 6" key="1">
    <citation type="submission" date="2017-07" db="EMBL/GenBank/DDBJ databases">
        <title>Isolation and whole genome analysis of endospore-forming bacteria from heroin.</title>
        <authorList>
            <person name="Kalinowski J."/>
            <person name="Ahrens B."/>
            <person name="Al-Dilaimi A."/>
            <person name="Winkler A."/>
            <person name="Wibberg D."/>
            <person name="Schleenbecker U."/>
            <person name="Ruckert C."/>
            <person name="Wolfel R."/>
            <person name="Grass G."/>
        </authorList>
    </citation>
    <scope>NUCLEOTIDE SEQUENCE [LARGE SCALE GENOMIC DNA]</scope>
    <source>
        <strain evidence="5 6">7537-G1</strain>
    </source>
</reference>
<dbReference type="AlphaFoldDB" id="A0A268EJE7"/>
<organism evidence="5 6">
    <name type="scientific">Paenibacillus campinasensis</name>
    <dbReference type="NCBI Taxonomy" id="66347"/>
    <lineage>
        <taxon>Bacteria</taxon>
        <taxon>Bacillati</taxon>
        <taxon>Bacillota</taxon>
        <taxon>Bacilli</taxon>
        <taxon>Bacillales</taxon>
        <taxon>Paenibacillaceae</taxon>
        <taxon>Paenibacillus</taxon>
    </lineage>
</organism>
<dbReference type="Pfam" id="PF24553">
    <property type="entry name" value="Rv0428c_C"/>
    <property type="match status" value="1"/>
</dbReference>
<keyword evidence="7" id="KW-1185">Reference proteome</keyword>
<proteinExistence type="predicted"/>
<dbReference type="PANTHER" id="PTHR43420">
    <property type="entry name" value="ACETYLTRANSFERASE"/>
    <property type="match status" value="1"/>
</dbReference>
<dbReference type="CDD" id="cd04301">
    <property type="entry name" value="NAT_SF"/>
    <property type="match status" value="1"/>
</dbReference>
<sequence>MFDGWVLRFADGYTRRANSISPLYPAGRGAGAETSMDVIEKIRHCERIYAENRLPTIFKITPGVHPAHLDRVLEERGYSLADTCCVLTLHWEQLPEPEPAAVTIDEGDGSEWMAHFCAISGVTDRDTQILTRMLANMKARKGFISLSHEGQVVACGLGVLEGDYIGLYNIVTAPSYRNQGFGKQLILNLLRWGQEHGARHSYLQVVCSNAPALRLYGKLGYTETYRYWYRVKENLNIG</sequence>
<dbReference type="InterPro" id="IPR016181">
    <property type="entry name" value="Acyl_CoA_acyltransferase"/>
</dbReference>
<dbReference type="Proteomes" id="UP000435177">
    <property type="component" value="Unassembled WGS sequence"/>
</dbReference>
<comment type="caution">
    <text evidence="5">The sequence shown here is derived from an EMBL/GenBank/DDBJ whole genome shotgun (WGS) entry which is preliminary data.</text>
</comment>